<sequence>MRALRHIGHPSTLKATGRIWDPPRQRAADDPLLSVRGAGRPVTFEHPRE</sequence>
<accession>A0A7W9QA38</accession>
<protein>
    <submittedName>
        <fullName evidence="2">Uncharacterized protein</fullName>
    </submittedName>
</protein>
<gene>
    <name evidence="2" type="ORF">FHS42_003518</name>
</gene>
<dbReference type="AlphaFoldDB" id="A0A7W9QA38"/>
<evidence type="ECO:0000256" key="1">
    <source>
        <dbReference type="SAM" id="MobiDB-lite"/>
    </source>
</evidence>
<reference evidence="2 3" key="1">
    <citation type="submission" date="2020-08" db="EMBL/GenBank/DDBJ databases">
        <title>Genomic Encyclopedia of Type Strains, Phase III (KMG-III): the genomes of soil and plant-associated and newly described type strains.</title>
        <authorList>
            <person name="Whitman W."/>
        </authorList>
    </citation>
    <scope>NUCLEOTIDE SEQUENCE [LARGE SCALE GENOMIC DNA]</scope>
    <source>
        <strain evidence="2 3">CECT 8305</strain>
    </source>
</reference>
<evidence type="ECO:0000313" key="3">
    <source>
        <dbReference type="Proteomes" id="UP000588098"/>
    </source>
</evidence>
<name>A0A7W9QA38_9ACTN</name>
<comment type="caution">
    <text evidence="2">The sequence shown here is derived from an EMBL/GenBank/DDBJ whole genome shotgun (WGS) entry which is preliminary data.</text>
</comment>
<evidence type="ECO:0000313" key="2">
    <source>
        <dbReference type="EMBL" id="MBB5936443.1"/>
    </source>
</evidence>
<dbReference type="Proteomes" id="UP000588098">
    <property type="component" value="Unassembled WGS sequence"/>
</dbReference>
<keyword evidence="3" id="KW-1185">Reference proteome</keyword>
<organism evidence="2 3">
    <name type="scientific">Streptomyces zagrosensis</name>
    <dbReference type="NCBI Taxonomy" id="1042984"/>
    <lineage>
        <taxon>Bacteria</taxon>
        <taxon>Bacillati</taxon>
        <taxon>Actinomycetota</taxon>
        <taxon>Actinomycetes</taxon>
        <taxon>Kitasatosporales</taxon>
        <taxon>Streptomycetaceae</taxon>
        <taxon>Streptomyces</taxon>
    </lineage>
</organism>
<proteinExistence type="predicted"/>
<dbReference type="EMBL" id="JACHJL010000008">
    <property type="protein sequence ID" value="MBB5936443.1"/>
    <property type="molecule type" value="Genomic_DNA"/>
</dbReference>
<feature type="region of interest" description="Disordered" evidence="1">
    <location>
        <begin position="1"/>
        <end position="30"/>
    </location>
</feature>